<dbReference type="Pfam" id="PF01272">
    <property type="entry name" value="GreA_GreB"/>
    <property type="match status" value="1"/>
</dbReference>
<evidence type="ECO:0000256" key="6">
    <source>
        <dbReference type="ARBA" id="ARBA00024916"/>
    </source>
</evidence>
<dbReference type="SUPFAM" id="SSF54534">
    <property type="entry name" value="FKBP-like"/>
    <property type="match status" value="1"/>
</dbReference>
<evidence type="ECO:0000313" key="11">
    <source>
        <dbReference type="EMBL" id="QOS39322.1"/>
    </source>
</evidence>
<gene>
    <name evidence="8" type="primary">greA</name>
    <name evidence="11" type="ORF">DYE49_02170</name>
</gene>
<dbReference type="GO" id="GO:0070063">
    <property type="term" value="F:RNA polymerase binding"/>
    <property type="evidence" value="ECO:0007669"/>
    <property type="project" value="InterPro"/>
</dbReference>
<dbReference type="FunFam" id="1.10.287.180:FF:000001">
    <property type="entry name" value="Transcription elongation factor GreA"/>
    <property type="match status" value="1"/>
</dbReference>
<accession>A0A7M1XMH0</accession>
<evidence type="ECO:0000256" key="3">
    <source>
        <dbReference type="ARBA" id="ARBA00023015"/>
    </source>
</evidence>
<keyword evidence="5 8" id="KW-0804">Transcription</keyword>
<evidence type="ECO:0000259" key="10">
    <source>
        <dbReference type="Pfam" id="PF03449"/>
    </source>
</evidence>
<dbReference type="GO" id="GO:0006354">
    <property type="term" value="P:DNA-templated transcription elongation"/>
    <property type="evidence" value="ECO:0007669"/>
    <property type="project" value="TreeGrafter"/>
</dbReference>
<dbReference type="Gene3D" id="3.10.50.30">
    <property type="entry name" value="Transcription elongation factor, GreA/GreB, C-terminal domain"/>
    <property type="match status" value="1"/>
</dbReference>
<dbReference type="EMBL" id="CP031517">
    <property type="protein sequence ID" value="QOS39322.1"/>
    <property type="molecule type" value="Genomic_DNA"/>
</dbReference>
<evidence type="ECO:0000259" key="9">
    <source>
        <dbReference type="Pfam" id="PF01272"/>
    </source>
</evidence>
<evidence type="ECO:0000256" key="7">
    <source>
        <dbReference type="ARBA" id="ARBA00030776"/>
    </source>
</evidence>
<comment type="function">
    <text evidence="6 8">Necessary for efficient RNA polymerase transcription elongation past template-encoded arresting sites. The arresting sites in DNA have the property of trapping a certain fraction of elongating RNA polymerases that pass through, resulting in locked ternary complexes. Cleavage of the nascent transcript by cleavage factors such as GreA or GreB allows the resumption of elongation from the new 3'terminus. GreA releases sequences of 2 to 3 nucleotides.</text>
</comment>
<dbReference type="AlphaFoldDB" id="A0A7M1XMH0"/>
<dbReference type="InterPro" id="IPR022691">
    <property type="entry name" value="Tscrpt_elong_fac_GreA/B_N"/>
</dbReference>
<feature type="domain" description="Transcription elongation factor GreA/GreB C-terminal" evidence="9">
    <location>
        <begin position="92"/>
        <end position="157"/>
    </location>
</feature>
<keyword evidence="11" id="KW-0251">Elongation factor</keyword>
<evidence type="ECO:0000256" key="5">
    <source>
        <dbReference type="ARBA" id="ARBA00023163"/>
    </source>
</evidence>
<keyword evidence="4 8" id="KW-0238">DNA-binding</keyword>
<evidence type="ECO:0000256" key="2">
    <source>
        <dbReference type="ARBA" id="ARBA00013729"/>
    </source>
</evidence>
<dbReference type="InterPro" id="IPR036805">
    <property type="entry name" value="Tscrpt_elong_fac_GreA/B_N_sf"/>
</dbReference>
<dbReference type="SUPFAM" id="SSF46557">
    <property type="entry name" value="GreA transcript cleavage protein, N-terminal domain"/>
    <property type="match status" value="1"/>
</dbReference>
<dbReference type="Gene3D" id="1.10.287.180">
    <property type="entry name" value="Transcription elongation factor, GreA/GreB, N-terminal domain"/>
    <property type="match status" value="1"/>
</dbReference>
<dbReference type="PANTHER" id="PTHR30437">
    <property type="entry name" value="TRANSCRIPTION ELONGATION FACTOR GREA"/>
    <property type="match status" value="1"/>
</dbReference>
<evidence type="ECO:0000313" key="12">
    <source>
        <dbReference type="Proteomes" id="UP000593591"/>
    </source>
</evidence>
<dbReference type="PIRSF" id="PIRSF006092">
    <property type="entry name" value="GreA_GreB"/>
    <property type="match status" value="1"/>
</dbReference>
<proteinExistence type="inferred from homology"/>
<comment type="similarity">
    <text evidence="1 8">Belongs to the GreA/GreB family.</text>
</comment>
<evidence type="ECO:0000256" key="1">
    <source>
        <dbReference type="ARBA" id="ARBA00008213"/>
    </source>
</evidence>
<dbReference type="PANTHER" id="PTHR30437:SF4">
    <property type="entry name" value="TRANSCRIPTION ELONGATION FACTOR GREA"/>
    <property type="match status" value="1"/>
</dbReference>
<feature type="domain" description="Transcription elongation factor GreA/GreB N-terminal" evidence="10">
    <location>
        <begin position="6"/>
        <end position="74"/>
    </location>
</feature>
<evidence type="ECO:0000256" key="4">
    <source>
        <dbReference type="ARBA" id="ARBA00023125"/>
    </source>
</evidence>
<protein>
    <recommendedName>
        <fullName evidence="2 8">Transcription elongation factor GreA</fullName>
    </recommendedName>
    <alternativeName>
        <fullName evidence="7 8">Transcript cleavage factor GreA</fullName>
    </alternativeName>
</protein>
<dbReference type="InterPro" id="IPR001437">
    <property type="entry name" value="Tscrpt_elong_fac_GreA/B_C"/>
</dbReference>
<dbReference type="InterPro" id="IPR023459">
    <property type="entry name" value="Tscrpt_elong_fac_GreA/B_fam"/>
</dbReference>
<sequence length="158" mass="17583">MAEKNALTRKGKEDLELKLQNLTEVEMPKANDELNFARSQGDLSENSDYDAAKEKFENIKAEIAKIKYILDHHTIIEEVEEEGGEKTARLGGSEITVLDLTRNKEHKFTIVGSVEANPLEHKISNTCPVAQAIIGHKVGETVTVNVKTPYKLKIVDIA</sequence>
<dbReference type="Proteomes" id="UP000593591">
    <property type="component" value="Chromosome"/>
</dbReference>
<keyword evidence="11" id="KW-0648">Protein biosynthesis</keyword>
<dbReference type="GO" id="GO:0032784">
    <property type="term" value="P:regulation of DNA-templated transcription elongation"/>
    <property type="evidence" value="ECO:0007669"/>
    <property type="project" value="UniProtKB-UniRule"/>
</dbReference>
<dbReference type="NCBIfam" id="NF001263">
    <property type="entry name" value="PRK00226.1-4"/>
    <property type="match status" value="1"/>
</dbReference>
<keyword evidence="3 8" id="KW-0805">Transcription regulation</keyword>
<organism evidence="11 12">
    <name type="scientific">Treponema rectale</name>
    <dbReference type="NCBI Taxonomy" id="744512"/>
    <lineage>
        <taxon>Bacteria</taxon>
        <taxon>Pseudomonadati</taxon>
        <taxon>Spirochaetota</taxon>
        <taxon>Spirochaetia</taxon>
        <taxon>Spirochaetales</taxon>
        <taxon>Treponemataceae</taxon>
        <taxon>Treponema</taxon>
    </lineage>
</organism>
<dbReference type="InterPro" id="IPR036953">
    <property type="entry name" value="GreA/GreB_C_sf"/>
</dbReference>
<dbReference type="InterPro" id="IPR028624">
    <property type="entry name" value="Tscrpt_elong_fac_GreA/B"/>
</dbReference>
<dbReference type="Pfam" id="PF03449">
    <property type="entry name" value="GreA_GreB_N"/>
    <property type="match status" value="1"/>
</dbReference>
<name>A0A7M1XMH0_9SPIR</name>
<dbReference type="GO" id="GO:0003677">
    <property type="term" value="F:DNA binding"/>
    <property type="evidence" value="ECO:0007669"/>
    <property type="project" value="UniProtKB-UniRule"/>
</dbReference>
<evidence type="ECO:0000256" key="8">
    <source>
        <dbReference type="HAMAP-Rule" id="MF_00105"/>
    </source>
</evidence>
<reference evidence="11 12" key="1">
    <citation type="submission" date="2018-08" db="EMBL/GenBank/DDBJ databases">
        <title>The first complete genome of Treponema rectale (CHPAT), a commensal spirochete of the bovine rectum.</title>
        <authorList>
            <person name="Staton G.J."/>
            <person name="Clegg S.R."/>
            <person name="Carter S.D."/>
            <person name="Radford A.D."/>
            <person name="Darby A."/>
            <person name="Hall N."/>
            <person name="Birtles R.J."/>
            <person name="Evans N.J."/>
        </authorList>
    </citation>
    <scope>NUCLEOTIDE SEQUENCE [LARGE SCALE GENOMIC DNA]</scope>
    <source>
        <strain evidence="11 12">CHPA</strain>
    </source>
</reference>
<dbReference type="HAMAP" id="MF_00105">
    <property type="entry name" value="GreA_GreB"/>
    <property type="match status" value="1"/>
</dbReference>
<dbReference type="GO" id="GO:0003746">
    <property type="term" value="F:translation elongation factor activity"/>
    <property type="evidence" value="ECO:0007669"/>
    <property type="project" value="UniProtKB-KW"/>
</dbReference>
<dbReference type="KEGG" id="trc:DYE49_02170"/>